<dbReference type="Gene3D" id="1.10.10.10">
    <property type="entry name" value="Winged helix-like DNA-binding domain superfamily/Winged helix DNA-binding domain"/>
    <property type="match status" value="1"/>
</dbReference>
<keyword evidence="6" id="KW-0175">Coiled coil</keyword>
<dbReference type="GO" id="GO:0002758">
    <property type="term" value="P:innate immune response-activating signaling pathway"/>
    <property type="evidence" value="ECO:0007669"/>
    <property type="project" value="UniProtKB-ARBA"/>
</dbReference>
<dbReference type="InterPro" id="IPR041118">
    <property type="entry name" value="Rx_N"/>
</dbReference>
<dbReference type="Gramene" id="OPUNC01G12990.1">
    <property type="protein sequence ID" value="OPUNC01G12990.1"/>
    <property type="gene ID" value="OPUNC01G12990"/>
</dbReference>
<feature type="domain" description="NB-ARC" evidence="7">
    <location>
        <begin position="181"/>
        <end position="354"/>
    </location>
</feature>
<dbReference type="PRINTS" id="PR00364">
    <property type="entry name" value="DISEASERSIST"/>
</dbReference>
<dbReference type="InterPro" id="IPR032675">
    <property type="entry name" value="LRR_dom_sf"/>
</dbReference>
<dbReference type="SUPFAM" id="SSF52058">
    <property type="entry name" value="L domain-like"/>
    <property type="match status" value="1"/>
</dbReference>
<sequence>MEAAMVSAATGVMNSLLAKLTALLDKEYRLLTDVEKDITFMRDEMSSMNALLMRLAGAGELDPQTKDCRDMVRELAYDAEDCIDIYTHRLVRGGAGAADSAGLVRGVARQIRALGARRDVAGMIRELKARVMEASDRRARYRLDATASNHAQMPVAVEPRLQALYGADAASSPVAIDATREHIIRRIMAEEHDHQLRLRVVSVVGFGGVGKTTVANQVYAKIEGQFDCTAFVSVSRNPSTAKVLEDILFRVKGGHRRRTYGSDESQRDIIDELRKYLEYRRYLLVIDDIWSVEAWDIIKCAFVENGRGSRILVTTRNEHVAMACSSYFQHNVIRIEPLNDADSRKLFFQRVFGSEAACPEQLKRISEDILMKCKGIPLAITSVARLLASQDLLKDKWEKIYSSLGFELEKNPTMGWLRHVLDLGYNDLSADLKTCMLYLAMFPEDFVVGRNDLIRRWIAEGFISKRHGCDSEEIAERYFNELVSRSMIHPVDLDDCGEVISCRVHGLMLDLLISRSIEHNFVAIIDDEQITKGPFDVRRLSIRLKNAERFKVLSNTDLSKARSLSFWGPVQCNALISNFHLLRVVQLDLYSSGSIYSECYDLTVMCKLFQLRYLKVGGLNWKMPKQIRALENLETLEIDGQVYSGFPKDFCELSSLSHLIVSVNVKLPAGIGKITTLHTLKVFDVDQSCPENIKDLGRLSNLREIEIYYSDMPSDMAGNMLSSLCKLGTCNLRSLVFRPSSGIGTWDFVTEPPRRVPCDMLRRWTPPPRHLYRLHVLSCPFSRIPEWITQLDKLRSLEVGVQVLSAEGISALAGLPSLLHLRLHVEAEVVQGRAVMQGDMAFGRLRKLWFSCKAPCLLFEPGAMPMLESLYVRFDADEAALLDTMLHSVDHLPRLEMFWAQIYSSSAVRVNYFRLGGGRRKQFYSQPRSPFKEESRMNLENAEAALRGAILRHPASPSIVIDQD</sequence>
<dbReference type="Pfam" id="PF23559">
    <property type="entry name" value="WHD_DRP"/>
    <property type="match status" value="1"/>
</dbReference>
<evidence type="ECO:0000256" key="6">
    <source>
        <dbReference type="ARBA" id="ARBA00023054"/>
    </source>
</evidence>
<dbReference type="InterPro" id="IPR038005">
    <property type="entry name" value="RX-like_CC"/>
</dbReference>
<keyword evidence="4" id="KW-0547">Nucleotide-binding</keyword>
<evidence type="ECO:0000313" key="12">
    <source>
        <dbReference type="Proteomes" id="UP000026962"/>
    </source>
</evidence>
<evidence type="ECO:0008006" key="13">
    <source>
        <dbReference type="Google" id="ProtNLM"/>
    </source>
</evidence>
<feature type="domain" description="Disease resistance protein winged helix" evidence="9">
    <location>
        <begin position="441"/>
        <end position="511"/>
    </location>
</feature>
<protein>
    <recommendedName>
        <fullName evidence="13">AAA+ ATPase domain-containing protein</fullName>
    </recommendedName>
</protein>
<dbReference type="Gene3D" id="1.10.8.430">
    <property type="entry name" value="Helical domain of apoptotic protease-activating factors"/>
    <property type="match status" value="1"/>
</dbReference>
<dbReference type="GO" id="GO:0043531">
    <property type="term" value="F:ADP binding"/>
    <property type="evidence" value="ECO:0007669"/>
    <property type="project" value="InterPro"/>
</dbReference>
<dbReference type="Gene3D" id="1.20.5.4130">
    <property type="match status" value="1"/>
</dbReference>
<reference evidence="11" key="1">
    <citation type="submission" date="2015-04" db="UniProtKB">
        <authorList>
            <consortium name="EnsemblPlants"/>
        </authorList>
    </citation>
    <scope>IDENTIFICATION</scope>
</reference>
<dbReference type="STRING" id="4537.A0A0E0JHR3"/>
<dbReference type="InterPro" id="IPR042197">
    <property type="entry name" value="Apaf_helical"/>
</dbReference>
<reference evidence="11" key="2">
    <citation type="submission" date="2018-05" db="EMBL/GenBank/DDBJ databases">
        <title>OpunRS2 (Oryza punctata Reference Sequence Version 2).</title>
        <authorList>
            <person name="Zhang J."/>
            <person name="Kudrna D."/>
            <person name="Lee S."/>
            <person name="Talag J."/>
            <person name="Welchert J."/>
            <person name="Wing R.A."/>
        </authorList>
    </citation>
    <scope>NUCLEOTIDE SEQUENCE [LARGE SCALE GENOMIC DNA]</scope>
</reference>
<dbReference type="eggNOG" id="KOG4658">
    <property type="taxonomic scope" value="Eukaryota"/>
</dbReference>
<dbReference type="InterPro" id="IPR044974">
    <property type="entry name" value="Disease_R_plants"/>
</dbReference>
<evidence type="ECO:0000259" key="7">
    <source>
        <dbReference type="Pfam" id="PF00931"/>
    </source>
</evidence>
<proteinExistence type="inferred from homology"/>
<feature type="domain" description="Disease resistance N-terminal" evidence="8">
    <location>
        <begin position="12"/>
        <end position="93"/>
    </location>
</feature>
<evidence type="ECO:0000259" key="9">
    <source>
        <dbReference type="Pfam" id="PF23559"/>
    </source>
</evidence>
<keyword evidence="3" id="KW-0677">Repeat</keyword>
<dbReference type="Gene3D" id="3.80.10.10">
    <property type="entry name" value="Ribonuclease Inhibitor"/>
    <property type="match status" value="1"/>
</dbReference>
<dbReference type="PANTHER" id="PTHR23155">
    <property type="entry name" value="DISEASE RESISTANCE PROTEIN RP"/>
    <property type="match status" value="1"/>
</dbReference>
<dbReference type="OMA" id="DKVWRDQ"/>
<comment type="similarity">
    <text evidence="1">Belongs to the disease resistance NB-LRR family.</text>
</comment>
<dbReference type="PANTHER" id="PTHR23155:SF999">
    <property type="entry name" value="NB-ARC DOMAIN CONTAINING PROTEIN, EXPRESSED"/>
    <property type="match status" value="1"/>
</dbReference>
<dbReference type="GO" id="GO:0009626">
    <property type="term" value="P:plant-type hypersensitive response"/>
    <property type="evidence" value="ECO:0007669"/>
    <property type="project" value="UniProtKB-ARBA"/>
</dbReference>
<name>A0A0E0JHR3_ORYPU</name>
<dbReference type="FunFam" id="3.40.50.300:FF:001091">
    <property type="entry name" value="Probable disease resistance protein At1g61300"/>
    <property type="match status" value="1"/>
</dbReference>
<dbReference type="Pfam" id="PF18052">
    <property type="entry name" value="Rx_N"/>
    <property type="match status" value="1"/>
</dbReference>
<organism evidence="11">
    <name type="scientific">Oryza punctata</name>
    <name type="common">Red rice</name>
    <dbReference type="NCBI Taxonomy" id="4537"/>
    <lineage>
        <taxon>Eukaryota</taxon>
        <taxon>Viridiplantae</taxon>
        <taxon>Streptophyta</taxon>
        <taxon>Embryophyta</taxon>
        <taxon>Tracheophyta</taxon>
        <taxon>Spermatophyta</taxon>
        <taxon>Magnoliopsida</taxon>
        <taxon>Liliopsida</taxon>
        <taxon>Poales</taxon>
        <taxon>Poaceae</taxon>
        <taxon>BOP clade</taxon>
        <taxon>Oryzoideae</taxon>
        <taxon>Oryzeae</taxon>
        <taxon>Oryzinae</taxon>
        <taxon>Oryza</taxon>
    </lineage>
</organism>
<keyword evidence="5" id="KW-0611">Plant defense</keyword>
<evidence type="ECO:0000259" key="10">
    <source>
        <dbReference type="Pfam" id="PF23598"/>
    </source>
</evidence>
<dbReference type="CDD" id="cd14798">
    <property type="entry name" value="RX-CC_like"/>
    <property type="match status" value="1"/>
</dbReference>
<dbReference type="Gene3D" id="3.40.50.300">
    <property type="entry name" value="P-loop containing nucleotide triphosphate hydrolases"/>
    <property type="match status" value="1"/>
</dbReference>
<evidence type="ECO:0000313" key="11">
    <source>
        <dbReference type="EnsemblPlants" id="OPUNC01G12990.1"/>
    </source>
</evidence>
<keyword evidence="2" id="KW-0433">Leucine-rich repeat</keyword>
<dbReference type="AlphaFoldDB" id="A0A0E0JHR3"/>
<evidence type="ECO:0000256" key="5">
    <source>
        <dbReference type="ARBA" id="ARBA00022821"/>
    </source>
</evidence>
<keyword evidence="12" id="KW-1185">Reference proteome</keyword>
<dbReference type="InterPro" id="IPR055414">
    <property type="entry name" value="LRR_R13L4/SHOC2-like"/>
</dbReference>
<accession>A0A0E0JHR3</accession>
<dbReference type="HOGENOM" id="CLU_000837_25_1_1"/>
<dbReference type="InterPro" id="IPR058922">
    <property type="entry name" value="WHD_DRP"/>
</dbReference>
<dbReference type="GO" id="GO:0042742">
    <property type="term" value="P:defense response to bacterium"/>
    <property type="evidence" value="ECO:0007669"/>
    <property type="project" value="UniProtKB-ARBA"/>
</dbReference>
<evidence type="ECO:0000256" key="2">
    <source>
        <dbReference type="ARBA" id="ARBA00022614"/>
    </source>
</evidence>
<evidence type="ECO:0000259" key="8">
    <source>
        <dbReference type="Pfam" id="PF18052"/>
    </source>
</evidence>
<dbReference type="Pfam" id="PF00931">
    <property type="entry name" value="NB-ARC"/>
    <property type="match status" value="1"/>
</dbReference>
<evidence type="ECO:0000256" key="3">
    <source>
        <dbReference type="ARBA" id="ARBA00022737"/>
    </source>
</evidence>
<dbReference type="EnsemblPlants" id="OPUNC01G12990.1">
    <property type="protein sequence ID" value="OPUNC01G12990.1"/>
    <property type="gene ID" value="OPUNC01G12990"/>
</dbReference>
<dbReference type="FunFam" id="1.10.10.10:FF:000322">
    <property type="entry name" value="Probable disease resistance protein At1g63360"/>
    <property type="match status" value="1"/>
</dbReference>
<dbReference type="Proteomes" id="UP000026962">
    <property type="component" value="Chromosome 1"/>
</dbReference>
<evidence type="ECO:0000256" key="4">
    <source>
        <dbReference type="ARBA" id="ARBA00022741"/>
    </source>
</evidence>
<feature type="domain" description="Disease resistance R13L4/SHOC-2-like LRR" evidence="10">
    <location>
        <begin position="561"/>
        <end position="907"/>
    </location>
</feature>
<dbReference type="Pfam" id="PF23598">
    <property type="entry name" value="LRR_14"/>
    <property type="match status" value="1"/>
</dbReference>
<dbReference type="SUPFAM" id="SSF52540">
    <property type="entry name" value="P-loop containing nucleoside triphosphate hydrolases"/>
    <property type="match status" value="1"/>
</dbReference>
<dbReference type="InterPro" id="IPR027417">
    <property type="entry name" value="P-loop_NTPase"/>
</dbReference>
<evidence type="ECO:0000256" key="1">
    <source>
        <dbReference type="ARBA" id="ARBA00008894"/>
    </source>
</evidence>
<dbReference type="InterPro" id="IPR036388">
    <property type="entry name" value="WH-like_DNA-bd_sf"/>
</dbReference>
<dbReference type="InterPro" id="IPR002182">
    <property type="entry name" value="NB-ARC"/>
</dbReference>